<evidence type="ECO:0000313" key="2">
    <source>
        <dbReference type="Proteomes" id="UP000268033"/>
    </source>
</evidence>
<proteinExistence type="predicted"/>
<protein>
    <submittedName>
        <fullName evidence="1">Uncharacterized protein</fullName>
    </submittedName>
</protein>
<dbReference type="AlphaFoldDB" id="A0A3N1PQ79"/>
<dbReference type="EMBL" id="RJUL01000002">
    <property type="protein sequence ID" value="ROQ30148.1"/>
    <property type="molecule type" value="Genomic_DNA"/>
</dbReference>
<dbReference type="Proteomes" id="UP000268033">
    <property type="component" value="Unassembled WGS sequence"/>
</dbReference>
<accession>A0A3N1PQ79</accession>
<comment type="caution">
    <text evidence="1">The sequence shown here is derived from an EMBL/GenBank/DDBJ whole genome shotgun (WGS) entry which is preliminary data.</text>
</comment>
<name>A0A3N1PQ79_9GAMM</name>
<reference evidence="1 2" key="1">
    <citation type="submission" date="2018-11" db="EMBL/GenBank/DDBJ databases">
        <title>Genomic Encyclopedia of Type Strains, Phase IV (KMG-IV): sequencing the most valuable type-strain genomes for metagenomic binning, comparative biology and taxonomic classification.</title>
        <authorList>
            <person name="Goeker M."/>
        </authorList>
    </citation>
    <scope>NUCLEOTIDE SEQUENCE [LARGE SCALE GENOMIC DNA]</scope>
    <source>
        <strain evidence="1 2">DSM 21945</strain>
    </source>
</reference>
<evidence type="ECO:0000313" key="1">
    <source>
        <dbReference type="EMBL" id="ROQ30148.1"/>
    </source>
</evidence>
<organism evidence="1 2">
    <name type="scientific">Gallaecimonas pentaromativorans</name>
    <dbReference type="NCBI Taxonomy" id="584787"/>
    <lineage>
        <taxon>Bacteria</taxon>
        <taxon>Pseudomonadati</taxon>
        <taxon>Pseudomonadota</taxon>
        <taxon>Gammaproteobacteria</taxon>
        <taxon>Enterobacterales</taxon>
        <taxon>Gallaecimonadaceae</taxon>
        <taxon>Gallaecimonas</taxon>
    </lineage>
</organism>
<keyword evidence="2" id="KW-1185">Reference proteome</keyword>
<gene>
    <name evidence="1" type="ORF">EDC28_102541</name>
</gene>
<sequence length="36" mass="3794">MDDGISLKGLGSGFADLHQGLMLSSIASLSLRVRTF</sequence>